<name>R7ZW07_9BACT</name>
<evidence type="ECO:0000313" key="2">
    <source>
        <dbReference type="Proteomes" id="UP000013909"/>
    </source>
</evidence>
<comment type="caution">
    <text evidence="1">The sequence shown here is derived from an EMBL/GenBank/DDBJ whole genome shotgun (WGS) entry which is preliminary data.</text>
</comment>
<dbReference type="EMBL" id="AQHR01000040">
    <property type="protein sequence ID" value="EON78331.1"/>
    <property type="molecule type" value="Genomic_DNA"/>
</dbReference>
<dbReference type="STRING" id="1232681.ADIS_1194"/>
<organism evidence="1 2">
    <name type="scientific">Lunatimonas lonarensis</name>
    <dbReference type="NCBI Taxonomy" id="1232681"/>
    <lineage>
        <taxon>Bacteria</taxon>
        <taxon>Pseudomonadati</taxon>
        <taxon>Bacteroidota</taxon>
        <taxon>Cytophagia</taxon>
        <taxon>Cytophagales</taxon>
        <taxon>Cyclobacteriaceae</taxon>
    </lineage>
</organism>
<proteinExistence type="predicted"/>
<protein>
    <submittedName>
        <fullName evidence="1">Uncharacterized protein</fullName>
    </submittedName>
</protein>
<evidence type="ECO:0000313" key="1">
    <source>
        <dbReference type="EMBL" id="EON78331.1"/>
    </source>
</evidence>
<dbReference type="Proteomes" id="UP000013909">
    <property type="component" value="Unassembled WGS sequence"/>
</dbReference>
<sequence>MDFVRMKKIFYFIIICFTPLFAQGQIKTVSYATAKNQLNGGMPLPSEEIFYLEGTIPPSVRLVTLEVFRSKKSERSAYTYRWKAPYLIDASQFELFVTNPLRSNERYHMKFSFYERAGSDDLQELKAGITKNLEAYIRANYEVSRKGLQALASQRVMMTQLNEIVIQGLGNYAHPLDQEFQGFSDVVRQKIEQTNNLRLRNAKFNILRNKEDASRDEAIYANQLIDELIQLTTAEAEQYLRANLLMLVDIREIQSYPTEKRPFYLPVNVGYAGTYFGGDFNSLDYGTSPFVGVAFPLGRRTFTKFLGNASISTGVFTNTMRNSDGVSISGPLIGRPTYVGLGYSMFRILRFNAGIALTSSEVNGSLENVTIYPFVGFSMEFNIWLGLNR</sequence>
<reference evidence="1 2" key="1">
    <citation type="submission" date="2013-02" db="EMBL/GenBank/DDBJ databases">
        <title>A novel strain isolated from Lonar lake, Maharashtra, India.</title>
        <authorList>
            <person name="Singh A."/>
        </authorList>
    </citation>
    <scope>NUCLEOTIDE SEQUENCE [LARGE SCALE GENOMIC DNA]</scope>
    <source>
        <strain evidence="1 2">AK24</strain>
    </source>
</reference>
<keyword evidence="2" id="KW-1185">Reference proteome</keyword>
<dbReference type="AlphaFoldDB" id="R7ZW07"/>
<gene>
    <name evidence="1" type="ORF">ADIS_1194</name>
</gene>
<accession>R7ZW07</accession>